<name>K9W0L1_9CYAN</name>
<dbReference type="PROSITE" id="PS51272">
    <property type="entry name" value="SLH"/>
    <property type="match status" value="6"/>
</dbReference>
<keyword evidence="3" id="KW-1185">Reference proteome</keyword>
<dbReference type="STRING" id="1173022.Cri9333_3074"/>
<dbReference type="EMBL" id="CP003620">
    <property type="protein sequence ID" value="AFZ13913.1"/>
    <property type="molecule type" value="Genomic_DNA"/>
</dbReference>
<dbReference type="InterPro" id="IPR011459">
    <property type="entry name" value="DUF1565"/>
</dbReference>
<dbReference type="RefSeq" id="WP_015204021.1">
    <property type="nucleotide sequence ID" value="NC_019753.1"/>
</dbReference>
<dbReference type="Pfam" id="PF00395">
    <property type="entry name" value="SLH"/>
    <property type="match status" value="4"/>
</dbReference>
<organism evidence="2 3">
    <name type="scientific">Crinalium epipsammum PCC 9333</name>
    <dbReference type="NCBI Taxonomy" id="1173022"/>
    <lineage>
        <taxon>Bacteria</taxon>
        <taxon>Bacillati</taxon>
        <taxon>Cyanobacteriota</taxon>
        <taxon>Cyanophyceae</taxon>
        <taxon>Gomontiellales</taxon>
        <taxon>Gomontiellaceae</taxon>
        <taxon>Crinalium</taxon>
    </lineage>
</organism>
<feature type="domain" description="SLH" evidence="1">
    <location>
        <begin position="618"/>
        <end position="681"/>
    </location>
</feature>
<dbReference type="InterPro" id="IPR051465">
    <property type="entry name" value="Cell_Envelope_Struct_Comp"/>
</dbReference>
<feature type="domain" description="SLH" evidence="1">
    <location>
        <begin position="297"/>
        <end position="360"/>
    </location>
</feature>
<dbReference type="Pfam" id="PF07602">
    <property type="entry name" value="DUF1565"/>
    <property type="match status" value="1"/>
</dbReference>
<evidence type="ECO:0000313" key="2">
    <source>
        <dbReference type="EMBL" id="AFZ13913.1"/>
    </source>
</evidence>
<feature type="domain" description="SLH" evidence="1">
    <location>
        <begin position="422"/>
        <end position="485"/>
    </location>
</feature>
<dbReference type="InterPro" id="IPR012334">
    <property type="entry name" value="Pectin_lyas_fold"/>
</dbReference>
<dbReference type="InterPro" id="IPR001119">
    <property type="entry name" value="SLH_dom"/>
</dbReference>
<dbReference type="AlphaFoldDB" id="K9W0L1"/>
<dbReference type="eggNOG" id="COG3420">
    <property type="taxonomic scope" value="Bacteria"/>
</dbReference>
<dbReference type="SUPFAM" id="SSF51126">
    <property type="entry name" value="Pectin lyase-like"/>
    <property type="match status" value="1"/>
</dbReference>
<reference evidence="2 3" key="1">
    <citation type="submission" date="2012-06" db="EMBL/GenBank/DDBJ databases">
        <title>Finished chromosome of genome of Crinalium epipsammum PCC 9333.</title>
        <authorList>
            <consortium name="US DOE Joint Genome Institute"/>
            <person name="Gugger M."/>
            <person name="Coursin T."/>
            <person name="Rippka R."/>
            <person name="Tandeau De Marsac N."/>
            <person name="Huntemann M."/>
            <person name="Wei C.-L."/>
            <person name="Han J."/>
            <person name="Detter J.C."/>
            <person name="Han C."/>
            <person name="Tapia R."/>
            <person name="Davenport K."/>
            <person name="Daligault H."/>
            <person name="Erkkila T."/>
            <person name="Gu W."/>
            <person name="Munk A.C.C."/>
            <person name="Teshima H."/>
            <person name="Xu Y."/>
            <person name="Chain P."/>
            <person name="Chen A."/>
            <person name="Krypides N."/>
            <person name="Mavromatis K."/>
            <person name="Markowitz V."/>
            <person name="Szeto E."/>
            <person name="Ivanova N."/>
            <person name="Mikhailova N."/>
            <person name="Ovchinnikova G."/>
            <person name="Pagani I."/>
            <person name="Pati A."/>
            <person name="Goodwin L."/>
            <person name="Peters L."/>
            <person name="Pitluck S."/>
            <person name="Woyke T."/>
            <person name="Kerfeld C."/>
        </authorList>
    </citation>
    <scope>NUCLEOTIDE SEQUENCE [LARGE SCALE GENOMIC DNA]</scope>
    <source>
        <strain evidence="2 3">PCC 9333</strain>
    </source>
</reference>
<evidence type="ECO:0000313" key="3">
    <source>
        <dbReference type="Proteomes" id="UP000010472"/>
    </source>
</evidence>
<feature type="domain" description="SLH" evidence="1">
    <location>
        <begin position="494"/>
        <end position="557"/>
    </location>
</feature>
<dbReference type="OrthoDB" id="9759810at2"/>
<dbReference type="InterPro" id="IPR006626">
    <property type="entry name" value="PbH1"/>
</dbReference>
<evidence type="ECO:0000259" key="1">
    <source>
        <dbReference type="PROSITE" id="PS51272"/>
    </source>
</evidence>
<dbReference type="HOGENOM" id="CLU_023571_0_0_3"/>
<protein>
    <submittedName>
        <fullName evidence="2">Parallel beta-helix repeat protein</fullName>
    </submittedName>
</protein>
<feature type="domain" description="SLH" evidence="1">
    <location>
        <begin position="558"/>
        <end position="617"/>
    </location>
</feature>
<dbReference type="PANTHER" id="PTHR43308">
    <property type="entry name" value="OUTER MEMBRANE PROTEIN ALPHA-RELATED"/>
    <property type="match status" value="1"/>
</dbReference>
<dbReference type="PANTHER" id="PTHR43308:SF5">
    <property type="entry name" value="S-LAYER PROTEIN _ PEPTIDOGLYCAN ENDO-BETA-N-ACETYLGLUCOSAMINIDASE"/>
    <property type="match status" value="1"/>
</dbReference>
<gene>
    <name evidence="2" type="ORF">Cri9333_3074</name>
</gene>
<proteinExistence type="predicted"/>
<dbReference type="SMART" id="SM00710">
    <property type="entry name" value="PbH1"/>
    <property type="match status" value="5"/>
</dbReference>
<dbReference type="Gene3D" id="2.160.20.10">
    <property type="entry name" value="Single-stranded right-handed beta-helix, Pectin lyase-like"/>
    <property type="match status" value="1"/>
</dbReference>
<accession>K9W0L1</accession>
<dbReference type="InterPro" id="IPR011050">
    <property type="entry name" value="Pectin_lyase_fold/virulence"/>
</dbReference>
<dbReference type="Proteomes" id="UP000010472">
    <property type="component" value="Chromosome"/>
</dbReference>
<feature type="domain" description="SLH" evidence="1">
    <location>
        <begin position="362"/>
        <end position="421"/>
    </location>
</feature>
<dbReference type="PATRIC" id="fig|1173022.3.peg.3330"/>
<sequence length="687" mass="73794">MAQSILYVNPVTGKDTGVGNLTAPLKSLTKALSLATSGTTIQLAAGTYNTATGEIFPIVIPAGVMVLGNEPNLGKGIVIEGSGQYVSPTLGSQNITLRLEMNAQLRGVTVTNRNATGTGVWIESTSVTLANNTFTACGREGVLVTGTGKPIIIDNRFFQNAARGLSLVRNAKGEVRRNVLEKTGYAIAIGDQAAPLVSDNKITGNSTGIVLSRQVRPVFRRNLIEKNTIAGLVVTEEARPDLGSRQDAAGNILRDNGQVDLQNSTTFKLVSAGNQLNPSSVQGQVDFIAAEVGAFAVGPAQFSDIAGHWAELFIQRLVNRGLVNGFPDGTFKPQANINRAQFAAMIFNTFDLPLIKRDVVVFKDVKSDFWAAKAIQKVAQMGFIYGFPDQTFRPAQNVTRVQAIAAIASGLGLTGGNLNLLSFYQDRAQIPSYATNGIAIATQKRLVVNYPQLNLLEPMRDMTRGEVAALIVQALVATGKETAIASPYIVTADPSLPTFTDIQGHWAENFIRVLTNQNFMRGFADGSFQPEEKLTRAQLASLLVTIFNPSAKLPPTQFTDVAADFWASAVIQQAYRGGFMSGFPDQTFRPNQNVLKVQMIVSLANALSLPQGNEQFLNRYQDRDAIPSYARSTVAAATQKSLVVNHPILGQLNPNMETTRALSAAMIYQALVSIGRLPAINSAYIVS</sequence>
<dbReference type="KEGG" id="cep:Cri9333_3074"/>